<evidence type="ECO:0000313" key="6">
    <source>
        <dbReference type="EMBL" id="KAG8196780.1"/>
    </source>
</evidence>
<dbReference type="PANTHER" id="PTHR47522:SF2">
    <property type="entry name" value="PROTEIN SALVADOR HOMOLOG 1"/>
    <property type="match status" value="1"/>
</dbReference>
<dbReference type="Pfam" id="PF00397">
    <property type="entry name" value="WW"/>
    <property type="match status" value="2"/>
</dbReference>
<dbReference type="EMBL" id="JAFNEN010000064">
    <property type="protein sequence ID" value="KAG8196780.1"/>
    <property type="molecule type" value="Genomic_DNA"/>
</dbReference>
<feature type="region of interest" description="Disordered" evidence="3">
    <location>
        <begin position="363"/>
        <end position="384"/>
    </location>
</feature>
<dbReference type="GO" id="GO:0005829">
    <property type="term" value="C:cytosol"/>
    <property type="evidence" value="ECO:0007669"/>
    <property type="project" value="TreeGrafter"/>
</dbReference>
<keyword evidence="1" id="KW-0597">Phosphoprotein</keyword>
<feature type="domain" description="WW" evidence="4">
    <location>
        <begin position="420"/>
        <end position="453"/>
    </location>
</feature>
<feature type="domain" description="WW" evidence="4">
    <location>
        <begin position="455"/>
        <end position="488"/>
    </location>
</feature>
<reference evidence="6 7" key="1">
    <citation type="journal article" date="2022" name="Nat. Ecol. Evol.">
        <title>A masculinizing supergene underlies an exaggerated male reproductive morph in a spider.</title>
        <authorList>
            <person name="Hendrickx F."/>
            <person name="De Corte Z."/>
            <person name="Sonet G."/>
            <person name="Van Belleghem S.M."/>
            <person name="Kostlbacher S."/>
            <person name="Vangestel C."/>
        </authorList>
    </citation>
    <scope>NUCLEOTIDE SEQUENCE [LARGE SCALE GENOMIC DNA]</scope>
    <source>
        <strain evidence="6">W744_W776</strain>
    </source>
</reference>
<dbReference type="PROSITE" id="PS50020">
    <property type="entry name" value="WW_DOMAIN_2"/>
    <property type="match status" value="2"/>
</dbReference>
<dbReference type="GO" id="GO:0008285">
    <property type="term" value="P:negative regulation of cell population proliferation"/>
    <property type="evidence" value="ECO:0007669"/>
    <property type="project" value="TreeGrafter"/>
</dbReference>
<feature type="compositionally biased region" description="Basic and acidic residues" evidence="3">
    <location>
        <begin position="52"/>
        <end position="67"/>
    </location>
</feature>
<evidence type="ECO:0000256" key="2">
    <source>
        <dbReference type="ARBA" id="ARBA00022737"/>
    </source>
</evidence>
<dbReference type="GO" id="GO:0043065">
    <property type="term" value="P:positive regulation of apoptotic process"/>
    <property type="evidence" value="ECO:0007669"/>
    <property type="project" value="TreeGrafter"/>
</dbReference>
<dbReference type="GO" id="GO:0060090">
    <property type="term" value="F:molecular adaptor activity"/>
    <property type="evidence" value="ECO:0007669"/>
    <property type="project" value="InterPro"/>
</dbReference>
<dbReference type="PROSITE" id="PS50951">
    <property type="entry name" value="SARAH"/>
    <property type="match status" value="1"/>
</dbReference>
<sequence length="607" mass="68449">MLSSKKKDLKYLSDGVAGKYVKKDTPPELPVLNVWTAVNEPPVKKAISLVRRLSDKSTKESPKEVRRPAPQPTSLAQKCAKASQSQIPAISKVNPQSVPPSPNIGPLQRPLTDQHPLSPNIGPLQRPLTVQHPSSPVVSIGSQRGLQSLSPSPVGVPSFSGRVPSVLRVDVQPVRLTASTSENYLRMNTFNQPSSTEVSSQSHAANLPRFESHIYVNHYVRNSNSENDCRVCEVDNDGVPIKTKEDSTLNLRCAPAPSAVSIIEVPGNVNIGSEPIPEISYQQDDSIQIHLYHQQIRQQYMPEFHQENAEQLHLQPTIRVANMGQISAPKPISHTYQNIQETTSQLPYSPAFVTTTRVQHSLASSSTLQHPSLSALHPGQPLDHNQQLMQPVEQQQELHPNHPQNAATSLSLMYPITDEFPLPPGWSVDFTMRGRKYYVDHNTKTTHWSHPMEKEGLPTGWERIESPDNGVYYVNHITKLAQYEHPCAEQYGQTSAVMYQASLLSQSRQPPPRHTNFHQHNVIVPANPYLTEEIPHWLYVYSKAPIELDHKLKWELFKLPELDCFQAMLNRLYRQELEGIVMAYEAYRLALLKEMERKLLEKEDRNS</sequence>
<dbReference type="SMART" id="SM00456">
    <property type="entry name" value="WW"/>
    <property type="match status" value="2"/>
</dbReference>
<dbReference type="PANTHER" id="PTHR47522">
    <property type="entry name" value="SALVADOR FAMILY WW DOMAIN-CONTAINING PROTEIN 1"/>
    <property type="match status" value="1"/>
</dbReference>
<evidence type="ECO:0008006" key="8">
    <source>
        <dbReference type="Google" id="ProtNLM"/>
    </source>
</evidence>
<dbReference type="GO" id="GO:0006915">
    <property type="term" value="P:apoptotic process"/>
    <property type="evidence" value="ECO:0007669"/>
    <property type="project" value="InterPro"/>
</dbReference>
<dbReference type="FunFam" id="2.20.70.10:FF:000035">
    <property type="entry name" value="Salvador homolog 1 (Drosophila)"/>
    <property type="match status" value="1"/>
</dbReference>
<dbReference type="Gene3D" id="2.20.70.10">
    <property type="match status" value="2"/>
</dbReference>
<keyword evidence="2" id="KW-0677">Repeat</keyword>
<feature type="domain" description="SARAH" evidence="5">
    <location>
        <begin position="551"/>
        <end position="598"/>
    </location>
</feature>
<feature type="compositionally biased region" description="Polar residues" evidence="3">
    <location>
        <begin position="72"/>
        <end position="96"/>
    </location>
</feature>
<dbReference type="GO" id="GO:0035329">
    <property type="term" value="P:hippo signaling"/>
    <property type="evidence" value="ECO:0007669"/>
    <property type="project" value="InterPro"/>
</dbReference>
<dbReference type="InterPro" id="IPR001202">
    <property type="entry name" value="WW_dom"/>
</dbReference>
<dbReference type="CDD" id="cd21433">
    <property type="entry name" value="SARAH_Sav"/>
    <property type="match status" value="1"/>
</dbReference>
<feature type="region of interest" description="Disordered" evidence="3">
    <location>
        <begin position="51"/>
        <end position="161"/>
    </location>
</feature>
<dbReference type="Proteomes" id="UP000827092">
    <property type="component" value="Unassembled WGS sequence"/>
</dbReference>
<keyword evidence="7" id="KW-1185">Reference proteome</keyword>
<dbReference type="SUPFAM" id="SSF51045">
    <property type="entry name" value="WW domain"/>
    <property type="match status" value="2"/>
</dbReference>
<feature type="compositionally biased region" description="Polar residues" evidence="3">
    <location>
        <begin position="131"/>
        <end position="147"/>
    </location>
</feature>
<accession>A0AAV6VJW8</accession>
<evidence type="ECO:0000259" key="5">
    <source>
        <dbReference type="PROSITE" id="PS50951"/>
    </source>
</evidence>
<evidence type="ECO:0000313" key="7">
    <source>
        <dbReference type="Proteomes" id="UP000827092"/>
    </source>
</evidence>
<gene>
    <name evidence="6" type="ORF">JTE90_014512</name>
</gene>
<evidence type="ECO:0000256" key="1">
    <source>
        <dbReference type="ARBA" id="ARBA00022553"/>
    </source>
</evidence>
<dbReference type="InterPro" id="IPR036020">
    <property type="entry name" value="WW_dom_sf"/>
</dbReference>
<dbReference type="InterPro" id="IPR011524">
    <property type="entry name" value="SARAH_dom"/>
</dbReference>
<comment type="caution">
    <text evidence="6">The sequence shown here is derived from an EMBL/GenBank/DDBJ whole genome shotgun (WGS) entry which is preliminary data.</text>
</comment>
<proteinExistence type="predicted"/>
<feature type="compositionally biased region" description="Low complexity" evidence="3">
    <location>
        <begin position="148"/>
        <end position="161"/>
    </location>
</feature>
<name>A0AAV6VJW8_9ARAC</name>
<evidence type="ECO:0000256" key="3">
    <source>
        <dbReference type="SAM" id="MobiDB-lite"/>
    </source>
</evidence>
<feature type="compositionally biased region" description="Polar residues" evidence="3">
    <location>
        <begin position="363"/>
        <end position="372"/>
    </location>
</feature>
<dbReference type="CDD" id="cd00201">
    <property type="entry name" value="WW"/>
    <property type="match status" value="2"/>
</dbReference>
<evidence type="ECO:0000259" key="4">
    <source>
        <dbReference type="PROSITE" id="PS50020"/>
    </source>
</evidence>
<organism evidence="6 7">
    <name type="scientific">Oedothorax gibbosus</name>
    <dbReference type="NCBI Taxonomy" id="931172"/>
    <lineage>
        <taxon>Eukaryota</taxon>
        <taxon>Metazoa</taxon>
        <taxon>Ecdysozoa</taxon>
        <taxon>Arthropoda</taxon>
        <taxon>Chelicerata</taxon>
        <taxon>Arachnida</taxon>
        <taxon>Araneae</taxon>
        <taxon>Araneomorphae</taxon>
        <taxon>Entelegynae</taxon>
        <taxon>Araneoidea</taxon>
        <taxon>Linyphiidae</taxon>
        <taxon>Erigoninae</taxon>
        <taxon>Oedothorax</taxon>
    </lineage>
</organism>
<dbReference type="AlphaFoldDB" id="A0AAV6VJW8"/>
<dbReference type="InterPro" id="IPR030030">
    <property type="entry name" value="Sav"/>
</dbReference>
<protein>
    <recommendedName>
        <fullName evidence="8">Scaffold protein salvador</fullName>
    </recommendedName>
</protein>